<dbReference type="AlphaFoldDB" id="A0A3D8RFD4"/>
<dbReference type="RefSeq" id="XP_026601967.1">
    <property type="nucleotide sequence ID" value="XM_026749935.1"/>
</dbReference>
<gene>
    <name evidence="3" type="ORF">DSM5745_07919</name>
</gene>
<feature type="signal peptide" evidence="2">
    <location>
        <begin position="1"/>
        <end position="18"/>
    </location>
</feature>
<keyword evidence="4" id="KW-1185">Reference proteome</keyword>
<keyword evidence="2" id="KW-0732">Signal</keyword>
<accession>A0A3D8RFD4</accession>
<evidence type="ECO:0000313" key="3">
    <source>
        <dbReference type="EMBL" id="RDW72747.1"/>
    </source>
</evidence>
<feature type="chain" id="PRO_5017548673" description="Extracellular membrane protein CFEM domain-containing protein" evidence="2">
    <location>
        <begin position="19"/>
        <end position="351"/>
    </location>
</feature>
<name>A0A3D8RFD4_9EURO</name>
<organism evidence="3 4">
    <name type="scientific">Aspergillus mulundensis</name>
    <dbReference type="NCBI Taxonomy" id="1810919"/>
    <lineage>
        <taxon>Eukaryota</taxon>
        <taxon>Fungi</taxon>
        <taxon>Dikarya</taxon>
        <taxon>Ascomycota</taxon>
        <taxon>Pezizomycotina</taxon>
        <taxon>Eurotiomycetes</taxon>
        <taxon>Eurotiomycetidae</taxon>
        <taxon>Eurotiales</taxon>
        <taxon>Aspergillaceae</taxon>
        <taxon>Aspergillus</taxon>
        <taxon>Aspergillus subgen. Nidulantes</taxon>
    </lineage>
</organism>
<protein>
    <recommendedName>
        <fullName evidence="5">Extracellular membrane protein CFEM domain-containing protein</fullName>
    </recommendedName>
</protein>
<dbReference type="EMBL" id="PVWQ01000009">
    <property type="protein sequence ID" value="RDW72747.1"/>
    <property type="molecule type" value="Genomic_DNA"/>
</dbReference>
<sequence>MRSTIYLGFLAALRLTAADQVGYFNSDDCADPSGFASCYEDADEWYADCINENCLGLGKDCHDACEYARQGAYTRCAATSCWNMVYSCEYQQQASDYVTSAIDPDLDSIPFWPAPDKAAGRCSCPIGDVTTAQVLMNEGIESCGDYADPFSLSADQIESIGMGCLCCGWSGWLSSLDSFCPRLNPAELGLDGLEQFVQDNVPGFDWSTCQQWLDQYDCVADFGYPASIQTYYGPGNIPEGGTETLSNIGALTTPVSETVTFTIGSQLFPVTAVSTDASVPTGSSDSNDSSDNDDSSSNEASQTTADSSQETSVDQTTEAGPAPTDAAIHQVAVSKSLLALVAVILGVIYIL</sequence>
<evidence type="ECO:0000313" key="4">
    <source>
        <dbReference type="Proteomes" id="UP000256690"/>
    </source>
</evidence>
<dbReference type="OrthoDB" id="3538998at2759"/>
<evidence type="ECO:0000256" key="2">
    <source>
        <dbReference type="SAM" id="SignalP"/>
    </source>
</evidence>
<evidence type="ECO:0000256" key="1">
    <source>
        <dbReference type="SAM" id="MobiDB-lite"/>
    </source>
</evidence>
<comment type="caution">
    <text evidence="3">The sequence shown here is derived from an EMBL/GenBank/DDBJ whole genome shotgun (WGS) entry which is preliminary data.</text>
</comment>
<reference evidence="3 4" key="1">
    <citation type="journal article" date="2018" name="IMA Fungus">
        <title>IMA Genome-F 9: Draft genome sequence of Annulohypoxylon stygium, Aspergillus mulundensis, Berkeleyomyces basicola (syn. Thielaviopsis basicola), Ceratocystis smalleyi, two Cercospora beticola strains, Coleophoma cylindrospora, Fusarium fracticaudum, Phialophora cf. hyalina, and Morchella septimelata.</title>
        <authorList>
            <person name="Wingfield B.D."/>
            <person name="Bills G.F."/>
            <person name="Dong Y."/>
            <person name="Huang W."/>
            <person name="Nel W.J."/>
            <person name="Swalarsk-Parry B.S."/>
            <person name="Vaghefi N."/>
            <person name="Wilken P.M."/>
            <person name="An Z."/>
            <person name="de Beer Z.W."/>
            <person name="De Vos L."/>
            <person name="Chen L."/>
            <person name="Duong T.A."/>
            <person name="Gao Y."/>
            <person name="Hammerbacher A."/>
            <person name="Kikkert J.R."/>
            <person name="Li Y."/>
            <person name="Li H."/>
            <person name="Li K."/>
            <person name="Li Q."/>
            <person name="Liu X."/>
            <person name="Ma X."/>
            <person name="Naidoo K."/>
            <person name="Pethybridge S.J."/>
            <person name="Sun J."/>
            <person name="Steenkamp E.T."/>
            <person name="van der Nest M.A."/>
            <person name="van Wyk S."/>
            <person name="Wingfield M.J."/>
            <person name="Xiong C."/>
            <person name="Yue Q."/>
            <person name="Zhang X."/>
        </authorList>
    </citation>
    <scope>NUCLEOTIDE SEQUENCE [LARGE SCALE GENOMIC DNA]</scope>
    <source>
        <strain evidence="3 4">DSM 5745</strain>
    </source>
</reference>
<feature type="compositionally biased region" description="Polar residues" evidence="1">
    <location>
        <begin position="299"/>
        <end position="318"/>
    </location>
</feature>
<evidence type="ECO:0008006" key="5">
    <source>
        <dbReference type="Google" id="ProtNLM"/>
    </source>
</evidence>
<dbReference type="Proteomes" id="UP000256690">
    <property type="component" value="Unassembled WGS sequence"/>
</dbReference>
<feature type="region of interest" description="Disordered" evidence="1">
    <location>
        <begin position="275"/>
        <end position="322"/>
    </location>
</feature>
<dbReference type="GeneID" id="38118289"/>
<proteinExistence type="predicted"/>